<dbReference type="InterPro" id="IPR047057">
    <property type="entry name" value="MerR_fam"/>
</dbReference>
<feature type="region of interest" description="Disordered" evidence="8">
    <location>
        <begin position="159"/>
        <end position="178"/>
    </location>
</feature>
<accession>A0ABW1EPF2</accession>
<dbReference type="Gene3D" id="1.10.1660.10">
    <property type="match status" value="1"/>
</dbReference>
<gene>
    <name evidence="10" type="primary">soxR</name>
    <name evidence="10" type="ORF">ACFP0N_02645</name>
</gene>
<dbReference type="CDD" id="cd01110">
    <property type="entry name" value="HTH_SoxR"/>
    <property type="match status" value="1"/>
</dbReference>
<dbReference type="InterPro" id="IPR015358">
    <property type="entry name" value="Tscrpt_reg_MerR_DNA-bd"/>
</dbReference>
<dbReference type="InterPro" id="IPR000551">
    <property type="entry name" value="MerR-type_HTH_dom"/>
</dbReference>
<dbReference type="InterPro" id="IPR010211">
    <property type="entry name" value="Redox-sen_tscrpt-act_SoxR"/>
</dbReference>
<keyword evidence="6" id="KW-0238">DNA-binding</keyword>
<evidence type="ECO:0000259" key="9">
    <source>
        <dbReference type="PROSITE" id="PS50937"/>
    </source>
</evidence>
<evidence type="ECO:0000313" key="10">
    <source>
        <dbReference type="EMBL" id="MFC5883882.1"/>
    </source>
</evidence>
<dbReference type="PRINTS" id="PR00040">
    <property type="entry name" value="HTHMERR"/>
</dbReference>
<keyword evidence="5" id="KW-0805">Transcription regulation</keyword>
<dbReference type="Proteomes" id="UP001596067">
    <property type="component" value="Unassembled WGS sequence"/>
</dbReference>
<dbReference type="Pfam" id="PF09278">
    <property type="entry name" value="MerR-DNA-bind"/>
    <property type="match status" value="1"/>
</dbReference>
<dbReference type="Pfam" id="PF00376">
    <property type="entry name" value="MerR"/>
    <property type="match status" value="1"/>
</dbReference>
<evidence type="ECO:0000313" key="11">
    <source>
        <dbReference type="Proteomes" id="UP001596067"/>
    </source>
</evidence>
<evidence type="ECO:0000256" key="4">
    <source>
        <dbReference type="ARBA" id="ARBA00023014"/>
    </source>
</evidence>
<organism evidence="10 11">
    <name type="scientific">Kitasatospora aburaviensis</name>
    <dbReference type="NCBI Taxonomy" id="67265"/>
    <lineage>
        <taxon>Bacteria</taxon>
        <taxon>Bacillati</taxon>
        <taxon>Actinomycetota</taxon>
        <taxon>Actinomycetes</taxon>
        <taxon>Kitasatosporales</taxon>
        <taxon>Streptomycetaceae</taxon>
        <taxon>Kitasatospora</taxon>
    </lineage>
</organism>
<dbReference type="NCBIfam" id="TIGR01950">
    <property type="entry name" value="SoxR"/>
    <property type="match status" value="1"/>
</dbReference>
<evidence type="ECO:0000256" key="8">
    <source>
        <dbReference type="SAM" id="MobiDB-lite"/>
    </source>
</evidence>
<keyword evidence="7" id="KW-0804">Transcription</keyword>
<sequence>MTAPTAPEQPAGPSRHDLLTIGQLADRSGLAASALRYYEKLGLIHATRTGGGQRRYTRGTLRRVAFVRAAQRVGLSLDEARVALDRLPEHRAPSGAEWDGVAVSWQDRIDEQIAELERLKAKLTGCIGCGCLSLNRCALYNAGDRAAEAGPGARYLLTRDPASGPEPAPAEAADVCGR</sequence>
<name>A0ABW1EPF2_9ACTN</name>
<feature type="compositionally biased region" description="Low complexity" evidence="8">
    <location>
        <begin position="161"/>
        <end position="178"/>
    </location>
</feature>
<keyword evidence="3" id="KW-0408">Iron</keyword>
<dbReference type="EMBL" id="JBHSOD010000002">
    <property type="protein sequence ID" value="MFC5883882.1"/>
    <property type="molecule type" value="Genomic_DNA"/>
</dbReference>
<dbReference type="PROSITE" id="PS00552">
    <property type="entry name" value="HTH_MERR_1"/>
    <property type="match status" value="1"/>
</dbReference>
<keyword evidence="11" id="KW-1185">Reference proteome</keyword>
<keyword evidence="1" id="KW-0001">2Fe-2S</keyword>
<comment type="caution">
    <text evidence="10">The sequence shown here is derived from an EMBL/GenBank/DDBJ whole genome shotgun (WGS) entry which is preliminary data.</text>
</comment>
<dbReference type="RefSeq" id="WP_313763238.1">
    <property type="nucleotide sequence ID" value="NZ_BAAAVH010000108.1"/>
</dbReference>
<evidence type="ECO:0000256" key="2">
    <source>
        <dbReference type="ARBA" id="ARBA00022723"/>
    </source>
</evidence>
<feature type="domain" description="HTH merR-type" evidence="9">
    <location>
        <begin position="18"/>
        <end position="86"/>
    </location>
</feature>
<dbReference type="SUPFAM" id="SSF46955">
    <property type="entry name" value="Putative DNA-binding domain"/>
    <property type="match status" value="1"/>
</dbReference>
<evidence type="ECO:0000256" key="7">
    <source>
        <dbReference type="ARBA" id="ARBA00023163"/>
    </source>
</evidence>
<dbReference type="InterPro" id="IPR009061">
    <property type="entry name" value="DNA-bd_dom_put_sf"/>
</dbReference>
<evidence type="ECO:0000256" key="1">
    <source>
        <dbReference type="ARBA" id="ARBA00022714"/>
    </source>
</evidence>
<evidence type="ECO:0000256" key="6">
    <source>
        <dbReference type="ARBA" id="ARBA00023125"/>
    </source>
</evidence>
<protein>
    <submittedName>
        <fullName evidence="10">Redox-sensitive transcriptional activator SoxR</fullName>
    </submittedName>
</protein>
<keyword evidence="4" id="KW-0411">Iron-sulfur</keyword>
<dbReference type="PROSITE" id="PS50937">
    <property type="entry name" value="HTH_MERR_2"/>
    <property type="match status" value="1"/>
</dbReference>
<evidence type="ECO:0000256" key="3">
    <source>
        <dbReference type="ARBA" id="ARBA00023004"/>
    </source>
</evidence>
<dbReference type="PANTHER" id="PTHR30204">
    <property type="entry name" value="REDOX-CYCLING DRUG-SENSING TRANSCRIPTIONAL ACTIVATOR SOXR"/>
    <property type="match status" value="1"/>
</dbReference>
<dbReference type="PANTHER" id="PTHR30204:SF0">
    <property type="entry name" value="REDOX-SENSITIVE TRANSCRIPTIONAL ACTIVATOR SOXR"/>
    <property type="match status" value="1"/>
</dbReference>
<reference evidence="11" key="1">
    <citation type="journal article" date="2019" name="Int. J. Syst. Evol. Microbiol.">
        <title>The Global Catalogue of Microorganisms (GCM) 10K type strain sequencing project: providing services to taxonomists for standard genome sequencing and annotation.</title>
        <authorList>
            <consortium name="The Broad Institute Genomics Platform"/>
            <consortium name="The Broad Institute Genome Sequencing Center for Infectious Disease"/>
            <person name="Wu L."/>
            <person name="Ma J."/>
        </authorList>
    </citation>
    <scope>NUCLEOTIDE SEQUENCE [LARGE SCALE GENOMIC DNA]</scope>
    <source>
        <strain evidence="11">CGMCC 4.1469</strain>
    </source>
</reference>
<evidence type="ECO:0000256" key="5">
    <source>
        <dbReference type="ARBA" id="ARBA00023015"/>
    </source>
</evidence>
<proteinExistence type="predicted"/>
<keyword evidence="2" id="KW-0479">Metal-binding</keyword>
<dbReference type="SMART" id="SM00422">
    <property type="entry name" value="HTH_MERR"/>
    <property type="match status" value="1"/>
</dbReference>